<accession>A0A3E0TP24</accession>
<dbReference type="InterPro" id="IPR006585">
    <property type="entry name" value="FTP1"/>
</dbReference>
<dbReference type="InterPro" id="IPR011024">
    <property type="entry name" value="G_crystallin-like"/>
</dbReference>
<keyword evidence="5" id="KW-0430">Lectin</keyword>
<dbReference type="SUPFAM" id="SSF49695">
    <property type="entry name" value="gamma-Crystallin-like"/>
    <property type="match status" value="1"/>
</dbReference>
<dbReference type="GO" id="GO:0042806">
    <property type="term" value="F:fucose binding"/>
    <property type="evidence" value="ECO:0007669"/>
    <property type="project" value="UniProtKB-ARBA"/>
</dbReference>
<dbReference type="InterPro" id="IPR015202">
    <property type="entry name" value="GO-like_E_set"/>
</dbReference>
<dbReference type="InterPro" id="IPR011043">
    <property type="entry name" value="Gal_Oxase/kelch_b-propeller"/>
</dbReference>
<dbReference type="InterPro" id="IPR051941">
    <property type="entry name" value="BG_Antigen-Binding_Lectin"/>
</dbReference>
<evidence type="ECO:0000313" key="11">
    <source>
        <dbReference type="Proteomes" id="UP000256478"/>
    </source>
</evidence>
<evidence type="ECO:0000256" key="2">
    <source>
        <dbReference type="ARBA" id="ARBA00010147"/>
    </source>
</evidence>
<dbReference type="Pfam" id="PF22633">
    <property type="entry name" value="F5_F8_type_C_2"/>
    <property type="match status" value="3"/>
</dbReference>
<keyword evidence="4" id="KW-0479">Metal-binding</keyword>
<proteinExistence type="inferred from homology"/>
<evidence type="ECO:0000313" key="10">
    <source>
        <dbReference type="EMBL" id="REL26361.1"/>
    </source>
</evidence>
<dbReference type="PROSITE" id="PS50022">
    <property type="entry name" value="FA58C_3"/>
    <property type="match status" value="2"/>
</dbReference>
<dbReference type="SUPFAM" id="SSF81296">
    <property type="entry name" value="E set domains"/>
    <property type="match status" value="1"/>
</dbReference>
<evidence type="ECO:0000256" key="5">
    <source>
        <dbReference type="ARBA" id="ARBA00022734"/>
    </source>
</evidence>
<dbReference type="InterPro" id="IPR008979">
    <property type="entry name" value="Galactose-bd-like_sf"/>
</dbReference>
<keyword evidence="7" id="KW-1015">Disulfide bond</keyword>
<dbReference type="PANTHER" id="PTHR45713:SF6">
    <property type="entry name" value="F5_8 TYPE C DOMAIN-CONTAINING PROTEIN"/>
    <property type="match status" value="1"/>
</dbReference>
<dbReference type="InterPro" id="IPR000421">
    <property type="entry name" value="FA58C"/>
</dbReference>
<comment type="subunit">
    <text evidence="3">Homotrimer.</text>
</comment>
<dbReference type="Gene3D" id="2.130.10.80">
    <property type="entry name" value="Galactose oxidase/kelch, beta-propeller"/>
    <property type="match status" value="1"/>
</dbReference>
<reference evidence="10 11" key="1">
    <citation type="submission" date="2018-08" db="EMBL/GenBank/DDBJ databases">
        <title>Thalassotalea euphylliae genome.</title>
        <authorList>
            <person name="Summers S."/>
            <person name="Rice S.A."/>
            <person name="Freckelton M.L."/>
            <person name="Nedved B.T."/>
            <person name="Hadfield M.G."/>
        </authorList>
    </citation>
    <scope>NUCLEOTIDE SEQUENCE [LARGE SCALE GENOMIC DNA]</scope>
    <source>
        <strain evidence="10 11">H1</strain>
    </source>
</reference>
<evidence type="ECO:0000256" key="3">
    <source>
        <dbReference type="ARBA" id="ARBA00011233"/>
    </source>
</evidence>
<dbReference type="GO" id="GO:0005509">
    <property type="term" value="F:calcium ion binding"/>
    <property type="evidence" value="ECO:0007669"/>
    <property type="project" value="InterPro"/>
</dbReference>
<keyword evidence="6" id="KW-0106">Calcium</keyword>
<sequence>MTKLIKSNRLITPKQLLHVKQIIPAAAMLGLLYTAQSVAISPPHHTPKQQATANTVTLWQNQNLTGDSEIFSAGVYFAQQVHPQVDNFQQISDKQTSSVTAGNNAVGWLCQNASTNPTNDGSIDLGLCHVFTSETVNQLNSHNFNNATSAIVVAEKTKTRLATGLTAWSNLFSGNSQEFSAGSYDVLDIVNGVGNDAISSIKVAPGFLATLCTNGIDHAKTPLSNGVPEGAQCRTFPAGSYGNLSQHNLDDIVTYLAVNRVDTNPARIGTFGPVRQWPFSAINQYLLTDGRVMFNESSPDDGNPTTGEYAIWDPATETIVQESTFAPGSDLFCSAFVHLPNGNLLAAAAEGGGTTTTIAVEYSVDTGEWTLAQAMNWGRYYPTATVTPEGNVLVTGGNDVFGNFYGQGVIAVTEPEVYENGAWRSLPGANIPFTNFRGPTNDSSYWPWVQAAPNGQMFMAGPDKGMRFLELEGQGENHELGNRPDDLVRTYGSYVTYDTGKMLIAGGANSVASCSTIDFNSINPVVQPADELNYGRRQFDMTLLADGTVFVNGGNDDGAVVYSAPGTLYVSELWSPQTETWQVAADHLISRQYHSTSMLIPDGRVVTAGQCGGPPCQRDAEIYYPPYLFAADGSPATRPNITSVQKSWAYAESININNDANNIERAHLIKLGAVTHATNFEQRLVPLTINANQANVINVTAPSGGNIAPPGHYMLFLVNTAGVPSVAEVVHIGGDYGQDDSVSFTAANYNIDIYQELQSANNLALGASVSQSSTSYGGIASRANDGNTNGVYANNSVTHTASEATPWWQVDLGNNNTVKAINLYNRTDNCCTSRLSNVYVFVSETDLTGRSFSDIIADNSVWRHHIAGQAANKTQISINADGRYVRIQLAGTGILSLAEVEVLGSAPSAPLDLDSDGDGVPDREDALPNDPSESVDTDGDGVADNKGAFPENQHETLDSDGDGIGNNADPTPNGENITSTAFSLGNDTSADGSFIDGHHPSLYINEQDTYTYNNGDAFIQLDKFSFYARKLGNPITPIVVKVNDDNDFTVIAIGDTRYQDDYLIGQNQFNFSDLGTMALSLSTGDTIAIGFIDASPNGSGWGAGTVIPAVADGGADQDEIYGLLPSPLVDATKGFVAGIDTAKAVKNQKIANTNAGKNVSVFNLRRNYKFAISFKENVSNDDVVTPNPQPSAGQCHRSENLASKGSASQSSGYGGALNIFPANNAIDGNLNNFTHTDTADSNANWQLTFSQDYQFEQIVLHNRGASSRLRDITVSIVNNDGSSVYQSSLLNPENNLNSPTQISLDLVALTGGSVTGAQIVINRAPDPDLSGGAGNTDEANVLSLAEVEVHGCDLPPAISSTNIALGKTVSQSSTTHGGIASRAIDGNTNSIWINGSMTHTASQANPWWQLDLGANTQVGEIKLFNRTDCCSERLSDVYVFVSQTDLTGRSYADIVADNSVWRAQISGQADVQETISALTAGRYVRVQLAGDGPLSLAEVQIFPIADGQAPTPEPVSDALVLYGHPNEAGPSWTLAPGDYNVAQLSASPVGNNNASSFTLKAGYQVEICDQADFSGECRTFTSSVASLVAESFDDKATSIRVSKPALQIQNCAAGANNLLVNGSFEQTSHPDYNSAAALINALGTPNSNGAFADAYPQANIPGWVMTGGIPLQQGGVSQGGTIELGTSGFLNINAADGQVFVEMDGNVHNQIVQVVPGSRLAWQLSHRGREGIDTISLSIGPIGQQTIFNNLASGNNNWVEHSGTYNVPVGVSQIQLSITPESAANGDIDSSNLLDNIRLCVTN</sequence>
<organism evidence="10 11">
    <name type="scientific">Thalassotalea euphylliae</name>
    <dbReference type="NCBI Taxonomy" id="1655234"/>
    <lineage>
        <taxon>Bacteria</taxon>
        <taxon>Pseudomonadati</taxon>
        <taxon>Pseudomonadota</taxon>
        <taxon>Gammaproteobacteria</taxon>
        <taxon>Alteromonadales</taxon>
        <taxon>Colwelliaceae</taxon>
        <taxon>Thalassotalea</taxon>
    </lineage>
</organism>
<evidence type="ECO:0000259" key="9">
    <source>
        <dbReference type="PROSITE" id="PS50022"/>
    </source>
</evidence>
<dbReference type="PANTHER" id="PTHR45713">
    <property type="entry name" value="FTP DOMAIN-CONTAINING PROTEIN"/>
    <property type="match status" value="1"/>
</dbReference>
<protein>
    <submittedName>
        <fullName evidence="10">DUF1929 domain-containing protein</fullName>
    </submittedName>
</protein>
<dbReference type="SUPFAM" id="SSF103647">
    <property type="entry name" value="TSP type-3 repeat"/>
    <property type="match status" value="1"/>
</dbReference>
<comment type="function">
    <text evidence="1">Acts as a defensive agent. Recognizes blood group fucosylated oligosaccharides including A, B, H and Lewis B-type antigens. Does not recognize Lewis A antigen and has low affinity for monovalent haptens.</text>
</comment>
<dbReference type="InterPro" id="IPR028974">
    <property type="entry name" value="TSP_type-3_rpt"/>
</dbReference>
<dbReference type="RefSeq" id="WP_116007478.1">
    <property type="nucleotide sequence ID" value="NZ_QUOU01000001.1"/>
</dbReference>
<dbReference type="GO" id="GO:0010185">
    <property type="term" value="P:regulation of cellular defense response"/>
    <property type="evidence" value="ECO:0007669"/>
    <property type="project" value="UniProtKB-ARBA"/>
</dbReference>
<comment type="caution">
    <text evidence="10">The sequence shown here is derived from an EMBL/GenBank/DDBJ whole genome shotgun (WGS) entry which is preliminary data.</text>
</comment>
<dbReference type="InterPro" id="IPR014756">
    <property type="entry name" value="Ig_E-set"/>
</dbReference>
<dbReference type="Gene3D" id="2.60.20.10">
    <property type="entry name" value="Crystallins"/>
    <property type="match status" value="1"/>
</dbReference>
<dbReference type="Gene3D" id="2.60.120.260">
    <property type="entry name" value="Galactose-binding domain-like"/>
    <property type="match status" value="3"/>
</dbReference>
<dbReference type="InterPro" id="IPR013783">
    <property type="entry name" value="Ig-like_fold"/>
</dbReference>
<dbReference type="Pfam" id="PF09118">
    <property type="entry name" value="GO-like_E_set"/>
    <property type="match status" value="1"/>
</dbReference>
<feature type="domain" description="F5/8 type C" evidence="9">
    <location>
        <begin position="746"/>
        <end position="905"/>
    </location>
</feature>
<dbReference type="OrthoDB" id="8673369at2"/>
<dbReference type="CDD" id="cd02851">
    <property type="entry name" value="E_set_GO_C"/>
    <property type="match status" value="1"/>
</dbReference>
<gene>
    <name evidence="10" type="ORF">DXX93_07060</name>
</gene>
<evidence type="ECO:0000256" key="8">
    <source>
        <dbReference type="SAM" id="MobiDB-lite"/>
    </source>
</evidence>
<dbReference type="SMART" id="SM00607">
    <property type="entry name" value="FTP"/>
    <property type="match status" value="2"/>
</dbReference>
<evidence type="ECO:0000256" key="6">
    <source>
        <dbReference type="ARBA" id="ARBA00022837"/>
    </source>
</evidence>
<feature type="domain" description="F5/8 type C" evidence="9">
    <location>
        <begin position="1352"/>
        <end position="1504"/>
    </location>
</feature>
<name>A0A3E0TP24_9GAMM</name>
<dbReference type="SUPFAM" id="SSF50965">
    <property type="entry name" value="Galactose oxidase, central domain"/>
    <property type="match status" value="1"/>
</dbReference>
<evidence type="ECO:0000256" key="4">
    <source>
        <dbReference type="ARBA" id="ARBA00022723"/>
    </source>
</evidence>
<dbReference type="InterPro" id="IPR037293">
    <property type="entry name" value="Gal_Oxidase_central_sf"/>
</dbReference>
<dbReference type="SUPFAM" id="SSF49785">
    <property type="entry name" value="Galactose-binding domain-like"/>
    <property type="match status" value="3"/>
</dbReference>
<comment type="similarity">
    <text evidence="2">Belongs to the fucolectin family.</text>
</comment>
<evidence type="ECO:0000256" key="1">
    <source>
        <dbReference type="ARBA" id="ARBA00002219"/>
    </source>
</evidence>
<feature type="region of interest" description="Disordered" evidence="8">
    <location>
        <begin position="908"/>
        <end position="971"/>
    </location>
</feature>
<dbReference type="EMBL" id="QUOU01000001">
    <property type="protein sequence ID" value="REL26361.1"/>
    <property type="molecule type" value="Genomic_DNA"/>
</dbReference>
<dbReference type="Proteomes" id="UP000256478">
    <property type="component" value="Unassembled WGS sequence"/>
</dbReference>
<feature type="region of interest" description="Disordered" evidence="8">
    <location>
        <begin position="1181"/>
        <end position="1207"/>
    </location>
</feature>
<dbReference type="Gene3D" id="2.60.40.10">
    <property type="entry name" value="Immunoglobulins"/>
    <property type="match status" value="1"/>
</dbReference>
<evidence type="ECO:0000256" key="7">
    <source>
        <dbReference type="ARBA" id="ARBA00023157"/>
    </source>
</evidence>